<sequence length="93" mass="10722">MDRLLAKSYDRMVERDKKYRCFVDGGLGKRSFLRVYTNEIYNRSELSFSEFSGQFLSKISIALIHSGKDVISGTLRSFLNYEADYSYAANIVV</sequence>
<accession>A0A0N4TYX3</accession>
<keyword evidence="2" id="KW-1185">Reference proteome</keyword>
<dbReference type="Proteomes" id="UP000278627">
    <property type="component" value="Unassembled WGS sequence"/>
</dbReference>
<dbReference type="WBParaSite" id="BPAG_0001423001-mRNA-1">
    <property type="protein sequence ID" value="BPAG_0001423001-mRNA-1"/>
    <property type="gene ID" value="BPAG_0001423001"/>
</dbReference>
<dbReference type="AlphaFoldDB" id="A0A0N4TYX3"/>
<reference evidence="1 2" key="2">
    <citation type="submission" date="2018-11" db="EMBL/GenBank/DDBJ databases">
        <authorList>
            <consortium name="Pathogen Informatics"/>
        </authorList>
    </citation>
    <scope>NUCLEOTIDE SEQUENCE [LARGE SCALE GENOMIC DNA]</scope>
</reference>
<proteinExistence type="predicted"/>
<organism evidence="3">
    <name type="scientific">Brugia pahangi</name>
    <name type="common">Filarial nematode worm</name>
    <dbReference type="NCBI Taxonomy" id="6280"/>
    <lineage>
        <taxon>Eukaryota</taxon>
        <taxon>Metazoa</taxon>
        <taxon>Ecdysozoa</taxon>
        <taxon>Nematoda</taxon>
        <taxon>Chromadorea</taxon>
        <taxon>Rhabditida</taxon>
        <taxon>Spirurina</taxon>
        <taxon>Spiruromorpha</taxon>
        <taxon>Filarioidea</taxon>
        <taxon>Onchocercidae</taxon>
        <taxon>Brugia</taxon>
    </lineage>
</organism>
<evidence type="ECO:0000313" key="3">
    <source>
        <dbReference type="WBParaSite" id="BPAG_0001423001-mRNA-1"/>
    </source>
</evidence>
<evidence type="ECO:0000313" key="2">
    <source>
        <dbReference type="Proteomes" id="UP000278627"/>
    </source>
</evidence>
<reference evidence="3" key="1">
    <citation type="submission" date="2017-02" db="UniProtKB">
        <authorList>
            <consortium name="WormBaseParasite"/>
        </authorList>
    </citation>
    <scope>IDENTIFICATION</scope>
</reference>
<gene>
    <name evidence="1" type="ORF">BPAG_LOCUS14158</name>
</gene>
<name>A0A0N4TYX3_BRUPA</name>
<dbReference type="EMBL" id="UZAD01013537">
    <property type="protein sequence ID" value="VDN95343.1"/>
    <property type="molecule type" value="Genomic_DNA"/>
</dbReference>
<protein>
    <submittedName>
        <fullName evidence="3">Recombinase</fullName>
    </submittedName>
</protein>
<evidence type="ECO:0000313" key="1">
    <source>
        <dbReference type="EMBL" id="VDN95343.1"/>
    </source>
</evidence>